<proteinExistence type="predicted"/>
<dbReference type="AlphaFoldDB" id="A0AA88YFZ0"/>
<dbReference type="InterPro" id="IPR012444">
    <property type="entry name" value="DUF1647"/>
</dbReference>
<dbReference type="EMBL" id="VSWD01000004">
    <property type="protein sequence ID" value="KAK3104696.1"/>
    <property type="molecule type" value="Genomic_DNA"/>
</dbReference>
<evidence type="ECO:0000313" key="2">
    <source>
        <dbReference type="EMBL" id="KAK3104696.1"/>
    </source>
</evidence>
<feature type="transmembrane region" description="Helical" evidence="1">
    <location>
        <begin position="40"/>
        <end position="58"/>
    </location>
</feature>
<gene>
    <name evidence="2" type="ORF">FSP39_007971</name>
</gene>
<comment type="caution">
    <text evidence="2">The sequence shown here is derived from an EMBL/GenBank/DDBJ whole genome shotgun (WGS) entry which is preliminary data.</text>
</comment>
<keyword evidence="1" id="KW-0472">Membrane</keyword>
<accession>A0AA88YFZ0</accession>
<keyword evidence="1" id="KW-1133">Transmembrane helix</keyword>
<evidence type="ECO:0000256" key="1">
    <source>
        <dbReference type="SAM" id="Phobius"/>
    </source>
</evidence>
<name>A0AA88YFZ0_PINIB</name>
<keyword evidence="3" id="KW-1185">Reference proteome</keyword>
<dbReference type="Pfam" id="PF07801">
    <property type="entry name" value="DUF1647"/>
    <property type="match status" value="1"/>
</dbReference>
<keyword evidence="1" id="KW-0812">Transmembrane</keyword>
<protein>
    <submittedName>
        <fullName evidence="2">Uncharacterized protein</fullName>
    </submittedName>
</protein>
<dbReference type="PANTHER" id="PTHR31389:SF4">
    <property type="entry name" value="LD39211P"/>
    <property type="match status" value="1"/>
</dbReference>
<evidence type="ECO:0000313" key="3">
    <source>
        <dbReference type="Proteomes" id="UP001186944"/>
    </source>
</evidence>
<dbReference type="Proteomes" id="UP001186944">
    <property type="component" value="Unassembled WGS sequence"/>
</dbReference>
<reference evidence="2" key="1">
    <citation type="submission" date="2019-08" db="EMBL/GenBank/DDBJ databases">
        <title>The improved chromosome-level genome for the pearl oyster Pinctada fucata martensii using PacBio sequencing and Hi-C.</title>
        <authorList>
            <person name="Zheng Z."/>
        </authorList>
    </citation>
    <scope>NUCLEOTIDE SEQUENCE</scope>
    <source>
        <strain evidence="2">ZZ-2019</strain>
        <tissue evidence="2">Adductor muscle</tissue>
    </source>
</reference>
<organism evidence="2 3">
    <name type="scientific">Pinctada imbricata</name>
    <name type="common">Atlantic pearl-oyster</name>
    <name type="synonym">Pinctada martensii</name>
    <dbReference type="NCBI Taxonomy" id="66713"/>
    <lineage>
        <taxon>Eukaryota</taxon>
        <taxon>Metazoa</taxon>
        <taxon>Spiralia</taxon>
        <taxon>Lophotrochozoa</taxon>
        <taxon>Mollusca</taxon>
        <taxon>Bivalvia</taxon>
        <taxon>Autobranchia</taxon>
        <taxon>Pteriomorphia</taxon>
        <taxon>Pterioida</taxon>
        <taxon>Pterioidea</taxon>
        <taxon>Pteriidae</taxon>
        <taxon>Pinctada</taxon>
    </lineage>
</organism>
<dbReference type="PANTHER" id="PTHR31389">
    <property type="entry name" value="LD39211P"/>
    <property type="match status" value="1"/>
</dbReference>
<sequence length="390" mass="44934">MIDEEEEQQSLMQEVVSKVRRLYQRLLICNLQDQMKTKNFYIGSAFLVATTVSLWLLSNPTPNFNTIMTQTHKQISNIKNIPENLRNSNTEDLKVDPMILERLGFHGISSVAFTPQKDTTKIVVKNRPVIATVALPGQYRRLMGLIKSAHFHLPDKTILIYNVGLDSGNTEKVKKHCNKTALCVVKKFEFDKYPSHLKDLDTRSFRPIVIQETLNDYGSVIWAEPSEYFIHGHVTQLLKQAQKVGIVGWTIKDPVSSITYDKMFKFFKVNVEEYYFLESVKTSHLILYNTEKLHKDVMLPWVRCALIENCISPVGCQNSVCDYNRKPLYIYAGCHKYDMSALNVILGKVFDYMHDSYKASEQLFGILDSEKFNVTTPKVSTRTRLNEIKI</sequence>